<dbReference type="Proteomes" id="UP000326198">
    <property type="component" value="Unassembled WGS sequence"/>
</dbReference>
<reference evidence="1 2" key="1">
    <citation type="submission" date="2019-04" db="EMBL/GenBank/DDBJ databases">
        <title>Friends and foes A comparative genomics studyof 23 Aspergillus species from section Flavi.</title>
        <authorList>
            <consortium name="DOE Joint Genome Institute"/>
            <person name="Kjaerbolling I."/>
            <person name="Vesth T."/>
            <person name="Frisvad J.C."/>
            <person name="Nybo J.L."/>
            <person name="Theobald S."/>
            <person name="Kildgaard S."/>
            <person name="Isbrandt T."/>
            <person name="Kuo A."/>
            <person name="Sato A."/>
            <person name="Lyhne E.K."/>
            <person name="Kogle M.E."/>
            <person name="Wiebenga A."/>
            <person name="Kun R.S."/>
            <person name="Lubbers R.J."/>
            <person name="Makela M.R."/>
            <person name="Barry K."/>
            <person name="Chovatia M."/>
            <person name="Clum A."/>
            <person name="Daum C."/>
            <person name="Haridas S."/>
            <person name="He G."/>
            <person name="LaButti K."/>
            <person name="Lipzen A."/>
            <person name="Mondo S."/>
            <person name="Riley R."/>
            <person name="Salamov A."/>
            <person name="Simmons B.A."/>
            <person name="Magnuson J.K."/>
            <person name="Henrissat B."/>
            <person name="Mortensen U.H."/>
            <person name="Larsen T.O."/>
            <person name="Devries R.P."/>
            <person name="Grigoriev I.V."/>
            <person name="Machida M."/>
            <person name="Baker S.E."/>
            <person name="Andersen M.R."/>
        </authorList>
    </citation>
    <scope>NUCLEOTIDE SEQUENCE [LARGE SCALE GENOMIC DNA]</scope>
    <source>
        <strain evidence="1 2">IBT 29228</strain>
    </source>
</reference>
<organism evidence="1 2">
    <name type="scientific">Aspergillus bertholletiae</name>
    <dbReference type="NCBI Taxonomy" id="1226010"/>
    <lineage>
        <taxon>Eukaryota</taxon>
        <taxon>Fungi</taxon>
        <taxon>Dikarya</taxon>
        <taxon>Ascomycota</taxon>
        <taxon>Pezizomycotina</taxon>
        <taxon>Eurotiomycetes</taxon>
        <taxon>Eurotiomycetidae</taxon>
        <taxon>Eurotiales</taxon>
        <taxon>Aspergillaceae</taxon>
        <taxon>Aspergillus</taxon>
        <taxon>Aspergillus subgen. Circumdati</taxon>
    </lineage>
</organism>
<dbReference type="EMBL" id="ML736250">
    <property type="protein sequence ID" value="KAE8375942.1"/>
    <property type="molecule type" value="Genomic_DNA"/>
</dbReference>
<gene>
    <name evidence="1" type="ORF">BDV26DRAFT_248580</name>
</gene>
<name>A0A5N7B1F7_9EURO</name>
<dbReference type="AlphaFoldDB" id="A0A5N7B1F7"/>
<proteinExistence type="predicted"/>
<keyword evidence="2" id="KW-1185">Reference proteome</keyword>
<evidence type="ECO:0000313" key="2">
    <source>
        <dbReference type="Proteomes" id="UP000326198"/>
    </source>
</evidence>
<sequence>MCCFSRTSSTVHAYFFFLRNRLGCMMFSYGPESPRSSVNNLNSKGLANLARFSLSKSLSFYWCPWSPSLVHCCYLDHSRSDSLVLFPLLSFAILQLVERFASLFFLVLGQVHKLYFL</sequence>
<accession>A0A5N7B1F7</accession>
<protein>
    <submittedName>
        <fullName evidence="1">Uncharacterized protein</fullName>
    </submittedName>
</protein>
<evidence type="ECO:0000313" key="1">
    <source>
        <dbReference type="EMBL" id="KAE8375942.1"/>
    </source>
</evidence>